<evidence type="ECO:0000256" key="1">
    <source>
        <dbReference type="SAM" id="Phobius"/>
    </source>
</evidence>
<sequence length="164" mass="18740">MLILVNYMRILVGRNPDERNLMEPGFTETLAYKPARNQAQAQIKAGRKAKIKRSCYIGRKLESATPALLCAFYPPGVDNLYRAYQIFVQAGIYFVYLNEFSSMNYASRVQDRLKVKGETALAPDEDNQFEPMELAQALRILLLLLMLLVLCSICFILEVIYNFA</sequence>
<reference evidence="2 3" key="1">
    <citation type="journal article" date="2016" name="Genome Biol. Evol.">
        <title>Gene Family Evolution Reflects Adaptation to Soil Environmental Stressors in the Genome of the Collembolan Orchesella cincta.</title>
        <authorList>
            <person name="Faddeeva-Vakhrusheva A."/>
            <person name="Derks M.F."/>
            <person name="Anvar S.Y."/>
            <person name="Agamennone V."/>
            <person name="Suring W."/>
            <person name="Smit S."/>
            <person name="van Straalen N.M."/>
            <person name="Roelofs D."/>
        </authorList>
    </citation>
    <scope>NUCLEOTIDE SEQUENCE [LARGE SCALE GENOMIC DNA]</scope>
    <source>
        <tissue evidence="2">Mixed pool</tissue>
    </source>
</reference>
<keyword evidence="1" id="KW-0812">Transmembrane</keyword>
<protein>
    <submittedName>
        <fullName evidence="2">Uncharacterized protein</fullName>
    </submittedName>
</protein>
<comment type="caution">
    <text evidence="2">The sequence shown here is derived from an EMBL/GenBank/DDBJ whole genome shotgun (WGS) entry which is preliminary data.</text>
</comment>
<gene>
    <name evidence="2" type="ORF">Ocin01_04213</name>
</gene>
<keyword evidence="1" id="KW-0472">Membrane</keyword>
<name>A0A1D2NB48_ORCCI</name>
<feature type="transmembrane region" description="Helical" evidence="1">
    <location>
        <begin position="140"/>
        <end position="161"/>
    </location>
</feature>
<dbReference type="Proteomes" id="UP000094527">
    <property type="component" value="Unassembled WGS sequence"/>
</dbReference>
<dbReference type="EMBL" id="LJIJ01000110">
    <property type="protein sequence ID" value="ODN02471.1"/>
    <property type="molecule type" value="Genomic_DNA"/>
</dbReference>
<organism evidence="2 3">
    <name type="scientific">Orchesella cincta</name>
    <name type="common">Springtail</name>
    <name type="synonym">Podura cincta</name>
    <dbReference type="NCBI Taxonomy" id="48709"/>
    <lineage>
        <taxon>Eukaryota</taxon>
        <taxon>Metazoa</taxon>
        <taxon>Ecdysozoa</taxon>
        <taxon>Arthropoda</taxon>
        <taxon>Hexapoda</taxon>
        <taxon>Collembola</taxon>
        <taxon>Entomobryomorpha</taxon>
        <taxon>Entomobryoidea</taxon>
        <taxon>Orchesellidae</taxon>
        <taxon>Orchesellinae</taxon>
        <taxon>Orchesella</taxon>
    </lineage>
</organism>
<evidence type="ECO:0000313" key="2">
    <source>
        <dbReference type="EMBL" id="ODN02471.1"/>
    </source>
</evidence>
<proteinExistence type="predicted"/>
<keyword evidence="3" id="KW-1185">Reference proteome</keyword>
<accession>A0A1D2NB48</accession>
<evidence type="ECO:0000313" key="3">
    <source>
        <dbReference type="Proteomes" id="UP000094527"/>
    </source>
</evidence>
<keyword evidence="1" id="KW-1133">Transmembrane helix</keyword>
<dbReference type="AlphaFoldDB" id="A0A1D2NB48"/>